<dbReference type="EMBL" id="FN668638">
    <property type="protein sequence ID" value="CBK19851.2"/>
    <property type="molecule type" value="Genomic_DNA"/>
</dbReference>
<keyword evidence="4" id="KW-0067">ATP-binding</keyword>
<dbReference type="SUPFAM" id="SSF53623">
    <property type="entry name" value="MurD-like peptide ligases, catalytic domain"/>
    <property type="match status" value="1"/>
</dbReference>
<dbReference type="Proteomes" id="UP000008312">
    <property type="component" value="Unassembled WGS sequence"/>
</dbReference>
<accession>D8LVL2</accession>
<dbReference type="Gene3D" id="3.40.1190.10">
    <property type="entry name" value="Mur-like, catalytic domain"/>
    <property type="match status" value="1"/>
</dbReference>
<dbReference type="PANTHER" id="PTHR11136">
    <property type="entry name" value="FOLYLPOLYGLUTAMATE SYNTHASE-RELATED"/>
    <property type="match status" value="1"/>
</dbReference>
<name>D8LVL2_BLAHO</name>
<dbReference type="GO" id="GO:0008841">
    <property type="term" value="F:dihydrofolate synthase activity"/>
    <property type="evidence" value="ECO:0007669"/>
    <property type="project" value="TreeGrafter"/>
</dbReference>
<organism evidence="6">
    <name type="scientific">Blastocystis hominis</name>
    <dbReference type="NCBI Taxonomy" id="12968"/>
    <lineage>
        <taxon>Eukaryota</taxon>
        <taxon>Sar</taxon>
        <taxon>Stramenopiles</taxon>
        <taxon>Bigyra</taxon>
        <taxon>Opalozoa</taxon>
        <taxon>Opalinata</taxon>
        <taxon>Blastocystidae</taxon>
        <taxon>Blastocystis</taxon>
    </lineage>
</organism>
<proteinExistence type="inferred from homology"/>
<sequence>MIVFNQKLGNPAGQITTIHVTGTNGKGSVVHKIAKALQASGYKTGMYVSPHISSFRERITINGEMISEDDVVKYLDRINQIEPSLPTSLTFFESVTGMAFDYFKEKQVDVAVVEVGLGGRLDSTNIITPELSVITSIGLDHQGILGNTITDIAREKAGIIKDGVPVVVGPNCPHQQIYSIAGSHHSLYVPVVVEDYQHQTYDVINTAIARQALKTLNETSRGKFQIPADIIESATTTRPICRFEEFDLRNSRGESIRVVLDVCHNQPGFDAMWATMAKVYGNRTLRVGGW</sequence>
<keyword evidence="2" id="KW-0436">Ligase</keyword>
<dbReference type="InParanoid" id="D8LVL2"/>
<comment type="similarity">
    <text evidence="1">Belongs to the folylpolyglutamate synthase family.</text>
</comment>
<evidence type="ECO:0000259" key="5">
    <source>
        <dbReference type="Pfam" id="PF08245"/>
    </source>
</evidence>
<dbReference type="InterPro" id="IPR036565">
    <property type="entry name" value="Mur-like_cat_sf"/>
</dbReference>
<feature type="domain" description="Mur ligase central" evidence="5">
    <location>
        <begin position="20"/>
        <end position="161"/>
    </location>
</feature>
<dbReference type="PANTHER" id="PTHR11136:SF0">
    <property type="entry name" value="DIHYDROFOLATE SYNTHETASE-RELATED"/>
    <property type="match status" value="1"/>
</dbReference>
<dbReference type="RefSeq" id="XP_012893899.1">
    <property type="nucleotide sequence ID" value="XM_013038445.1"/>
</dbReference>
<reference evidence="6" key="1">
    <citation type="submission" date="2010-02" db="EMBL/GenBank/DDBJ databases">
        <title>Sequencing and annotation of the Blastocystis hominis genome.</title>
        <authorList>
            <person name="Wincker P."/>
        </authorList>
    </citation>
    <scope>NUCLEOTIDE SEQUENCE</scope>
    <source>
        <strain evidence="6">Singapore isolate B</strain>
    </source>
</reference>
<dbReference type="InterPro" id="IPR018109">
    <property type="entry name" value="Folylpolyglutamate_synth_CS"/>
</dbReference>
<gene>
    <name evidence="6" type="ORF">GSBLH_T00000262001</name>
</gene>
<evidence type="ECO:0000256" key="4">
    <source>
        <dbReference type="ARBA" id="ARBA00022840"/>
    </source>
</evidence>
<dbReference type="GO" id="GO:0004326">
    <property type="term" value="F:tetrahydrofolylpolyglutamate synthase activity"/>
    <property type="evidence" value="ECO:0007669"/>
    <property type="project" value="InterPro"/>
</dbReference>
<dbReference type="OMA" id="HIRIQIQ"/>
<dbReference type="InterPro" id="IPR001645">
    <property type="entry name" value="Folylpolyglutamate_synth"/>
</dbReference>
<dbReference type="GO" id="GO:0005739">
    <property type="term" value="C:mitochondrion"/>
    <property type="evidence" value="ECO:0007669"/>
    <property type="project" value="TreeGrafter"/>
</dbReference>
<keyword evidence="7" id="KW-1185">Reference proteome</keyword>
<dbReference type="FunCoup" id="D8LVL2">
    <property type="interactions" value="34"/>
</dbReference>
<keyword evidence="3" id="KW-0547">Nucleotide-binding</keyword>
<dbReference type="InterPro" id="IPR013221">
    <property type="entry name" value="Mur_ligase_cen"/>
</dbReference>
<evidence type="ECO:0000256" key="3">
    <source>
        <dbReference type="ARBA" id="ARBA00022741"/>
    </source>
</evidence>
<dbReference type="PROSITE" id="PS01012">
    <property type="entry name" value="FOLYLPOLYGLU_SYNT_2"/>
    <property type="match status" value="1"/>
</dbReference>
<protein>
    <recommendedName>
        <fullName evidence="5">Mur ligase central domain-containing protein</fullName>
    </recommendedName>
</protein>
<dbReference type="GO" id="GO:0005524">
    <property type="term" value="F:ATP binding"/>
    <property type="evidence" value="ECO:0007669"/>
    <property type="project" value="UniProtKB-KW"/>
</dbReference>
<evidence type="ECO:0000313" key="6">
    <source>
        <dbReference type="EMBL" id="CBK19851.2"/>
    </source>
</evidence>
<dbReference type="GO" id="GO:0005829">
    <property type="term" value="C:cytosol"/>
    <property type="evidence" value="ECO:0007669"/>
    <property type="project" value="TreeGrafter"/>
</dbReference>
<evidence type="ECO:0000256" key="1">
    <source>
        <dbReference type="ARBA" id="ARBA00008276"/>
    </source>
</evidence>
<evidence type="ECO:0000256" key="2">
    <source>
        <dbReference type="ARBA" id="ARBA00022598"/>
    </source>
</evidence>
<dbReference type="GeneID" id="24917577"/>
<evidence type="ECO:0000313" key="7">
    <source>
        <dbReference type="Proteomes" id="UP000008312"/>
    </source>
</evidence>
<dbReference type="AlphaFoldDB" id="D8LVL2"/>
<dbReference type="OrthoDB" id="5212574at2759"/>
<dbReference type="Pfam" id="PF08245">
    <property type="entry name" value="Mur_ligase_M"/>
    <property type="match status" value="1"/>
</dbReference>
<dbReference type="NCBIfam" id="TIGR01499">
    <property type="entry name" value="folC"/>
    <property type="match status" value="1"/>
</dbReference>